<evidence type="ECO:0000256" key="1">
    <source>
        <dbReference type="SAM" id="MobiDB-lite"/>
    </source>
</evidence>
<protein>
    <submittedName>
        <fullName evidence="2">Uncharacterized protein</fullName>
    </submittedName>
</protein>
<reference evidence="2 3" key="1">
    <citation type="journal article" date="2020" name="IScience">
        <title>Genome Sequencing of the Endangered Kingdonia uniflora (Circaeasteraceae, Ranunculales) Reveals Potential Mechanisms of Evolutionary Specialization.</title>
        <authorList>
            <person name="Sun Y."/>
            <person name="Deng T."/>
            <person name="Zhang A."/>
            <person name="Moore M.J."/>
            <person name="Landis J.B."/>
            <person name="Lin N."/>
            <person name="Zhang H."/>
            <person name="Zhang X."/>
            <person name="Huang J."/>
            <person name="Zhang X."/>
            <person name="Sun H."/>
            <person name="Wang H."/>
        </authorList>
    </citation>
    <scope>NUCLEOTIDE SEQUENCE [LARGE SCALE GENOMIC DNA]</scope>
    <source>
        <strain evidence="2">TB1705</strain>
        <tissue evidence="2">Leaf</tissue>
    </source>
</reference>
<evidence type="ECO:0000313" key="3">
    <source>
        <dbReference type="Proteomes" id="UP000541444"/>
    </source>
</evidence>
<proteinExistence type="predicted"/>
<feature type="region of interest" description="Disordered" evidence="1">
    <location>
        <begin position="1"/>
        <end position="40"/>
    </location>
</feature>
<gene>
    <name evidence="2" type="ORF">GIB67_012227</name>
</gene>
<dbReference type="EMBL" id="JACGCM010002313">
    <property type="protein sequence ID" value="KAF6141544.1"/>
    <property type="molecule type" value="Genomic_DNA"/>
</dbReference>
<name>A0A7J7LGB0_9MAGN</name>
<organism evidence="2 3">
    <name type="scientific">Kingdonia uniflora</name>
    <dbReference type="NCBI Taxonomy" id="39325"/>
    <lineage>
        <taxon>Eukaryota</taxon>
        <taxon>Viridiplantae</taxon>
        <taxon>Streptophyta</taxon>
        <taxon>Embryophyta</taxon>
        <taxon>Tracheophyta</taxon>
        <taxon>Spermatophyta</taxon>
        <taxon>Magnoliopsida</taxon>
        <taxon>Ranunculales</taxon>
        <taxon>Circaeasteraceae</taxon>
        <taxon>Kingdonia</taxon>
    </lineage>
</organism>
<comment type="caution">
    <text evidence="2">The sequence shown here is derived from an EMBL/GenBank/DDBJ whole genome shotgun (WGS) entry which is preliminary data.</text>
</comment>
<evidence type="ECO:0000313" key="2">
    <source>
        <dbReference type="EMBL" id="KAF6141544.1"/>
    </source>
</evidence>
<sequence>MPEGDPHPSTLSVFRGTRDPERSVTHSRSGGRKSGWNLKMFNPRYTKPNQRYLPAEVYYPTPRQSRSHLFHGKGTHVLVLRVFWGWSPYSQGIDYHMGTLVRFYSTETEDVLNAKLLSRKRIPLQVPNGNCEYYLGDRCGGRVCAGRTRIQEVEEELSIARRQIDSIDHQLYAYDLQLRRGRDVRVASLPPGGGTRTRQRRSGP</sequence>
<dbReference type="AlphaFoldDB" id="A0A7J7LGB0"/>
<dbReference type="Proteomes" id="UP000541444">
    <property type="component" value="Unassembled WGS sequence"/>
</dbReference>
<keyword evidence="3" id="KW-1185">Reference proteome</keyword>
<accession>A0A7J7LGB0</accession>
<feature type="region of interest" description="Disordered" evidence="1">
    <location>
        <begin position="185"/>
        <end position="204"/>
    </location>
</feature>